<evidence type="ECO:0000313" key="2">
    <source>
        <dbReference type="Proteomes" id="UP000499080"/>
    </source>
</evidence>
<organism evidence="1 2">
    <name type="scientific">Araneus ventricosus</name>
    <name type="common">Orbweaver spider</name>
    <name type="synonym">Epeira ventricosa</name>
    <dbReference type="NCBI Taxonomy" id="182803"/>
    <lineage>
        <taxon>Eukaryota</taxon>
        <taxon>Metazoa</taxon>
        <taxon>Ecdysozoa</taxon>
        <taxon>Arthropoda</taxon>
        <taxon>Chelicerata</taxon>
        <taxon>Arachnida</taxon>
        <taxon>Araneae</taxon>
        <taxon>Araneomorphae</taxon>
        <taxon>Entelegynae</taxon>
        <taxon>Araneoidea</taxon>
        <taxon>Araneidae</taxon>
        <taxon>Araneus</taxon>
    </lineage>
</organism>
<protein>
    <submittedName>
        <fullName evidence="1">Uncharacterized protein</fullName>
    </submittedName>
</protein>
<feature type="non-terminal residue" evidence="1">
    <location>
        <position position="1"/>
    </location>
</feature>
<dbReference type="Proteomes" id="UP000499080">
    <property type="component" value="Unassembled WGS sequence"/>
</dbReference>
<name>A0A4Y2WPR8_ARAVE</name>
<evidence type="ECO:0000313" key="1">
    <source>
        <dbReference type="EMBL" id="GBO37957.1"/>
    </source>
</evidence>
<dbReference type="AlphaFoldDB" id="A0A4Y2WPR8"/>
<gene>
    <name evidence="1" type="ORF">AVEN_21114_1</name>
</gene>
<keyword evidence="2" id="KW-1185">Reference proteome</keyword>
<comment type="caution">
    <text evidence="1">The sequence shown here is derived from an EMBL/GenBank/DDBJ whole genome shotgun (WGS) entry which is preliminary data.</text>
</comment>
<proteinExistence type="predicted"/>
<reference evidence="1 2" key="1">
    <citation type="journal article" date="2019" name="Sci. Rep.">
        <title>Orb-weaving spider Araneus ventricosus genome elucidates the spidroin gene catalogue.</title>
        <authorList>
            <person name="Kono N."/>
            <person name="Nakamura H."/>
            <person name="Ohtoshi R."/>
            <person name="Moran D.A.P."/>
            <person name="Shinohara A."/>
            <person name="Yoshida Y."/>
            <person name="Fujiwara M."/>
            <person name="Mori M."/>
            <person name="Tomita M."/>
            <person name="Arakawa K."/>
        </authorList>
    </citation>
    <scope>NUCLEOTIDE SEQUENCE [LARGE SCALE GENOMIC DNA]</scope>
</reference>
<sequence length="108" mass="12327">HGKLEVENDINEFAKENSQELITEELTARSCGRELVKAGVDCKKFMERTDLASVHAVKCIDRTSTKYDPKILRPSMSTLETHIEEIRDLEQASHRLSVHADYCGPRQQ</sequence>
<accession>A0A4Y2WPR8</accession>
<dbReference type="EMBL" id="BGPR01062546">
    <property type="protein sequence ID" value="GBO37957.1"/>
    <property type="molecule type" value="Genomic_DNA"/>
</dbReference>